<evidence type="ECO:0000256" key="3">
    <source>
        <dbReference type="SAM" id="MobiDB-lite"/>
    </source>
</evidence>
<accession>A0A2P7YIV3</accession>
<dbReference type="GO" id="GO:0005657">
    <property type="term" value="C:replication fork"/>
    <property type="evidence" value="ECO:0007669"/>
    <property type="project" value="TreeGrafter"/>
</dbReference>
<evidence type="ECO:0000313" key="4">
    <source>
        <dbReference type="EMBL" id="PSK35884.1"/>
    </source>
</evidence>
<proteinExistence type="predicted"/>
<gene>
    <name evidence="4" type="ORF">B9Z65_5699</name>
</gene>
<dbReference type="InterPro" id="IPR027417">
    <property type="entry name" value="P-loop_NTPase"/>
</dbReference>
<sequence>MDTIQLPAEPVLASALWQAHKNKRGSNGLLDETDVPAESYLKSGCKSVDSAIHPGLSYGTGSVTCLSNEVDAGGKELLFSFLISHLLSSPDSTATVIDSVGLDLLALFSTMKAHLSRQPHIDPNLPPRDLDQEATALLERLSIMRVFSFEGLAEALSELKSTCDSHASPPANSPTPNPPPMKSTIPDSQANEEDEDLFALEDQEPTTTNHPSPSPQPSPQAQPPSSSILRKLLIIDDLPTIFTPLQRQSYTQSSALLASLLKSTHHLATTHPLSVLLMNSTYAPAPSRPSPRRPDNTATAPERKPPPRGPSIFASCAARPMFGHVLDQGTGLHCLVHRVPRTAGDAGRAYGEKEGEGRERGRGAGWVNCLEVVGDRDGVRGQRFGFFEVGRGGLVGDWSGGGR</sequence>
<organism evidence="4 5">
    <name type="scientific">Elsinoe australis</name>
    <dbReference type="NCBI Taxonomy" id="40998"/>
    <lineage>
        <taxon>Eukaryota</taxon>
        <taxon>Fungi</taxon>
        <taxon>Dikarya</taxon>
        <taxon>Ascomycota</taxon>
        <taxon>Pezizomycotina</taxon>
        <taxon>Dothideomycetes</taxon>
        <taxon>Dothideomycetidae</taxon>
        <taxon>Myriangiales</taxon>
        <taxon>Elsinoaceae</taxon>
        <taxon>Elsinoe</taxon>
    </lineage>
</organism>
<feature type="region of interest" description="Disordered" evidence="3">
    <location>
        <begin position="281"/>
        <end position="312"/>
    </location>
</feature>
<feature type="region of interest" description="Disordered" evidence="3">
    <location>
        <begin position="160"/>
        <end position="225"/>
    </location>
</feature>
<dbReference type="PANTHER" id="PTHR46457">
    <property type="entry name" value="DNA REPAIR PROTEIN RAD51 HOMOLOG 4"/>
    <property type="match status" value="1"/>
</dbReference>
<feature type="compositionally biased region" description="Pro residues" evidence="3">
    <location>
        <begin position="212"/>
        <end position="222"/>
    </location>
</feature>
<dbReference type="GO" id="GO:0000724">
    <property type="term" value="P:double-strand break repair via homologous recombination"/>
    <property type="evidence" value="ECO:0007669"/>
    <property type="project" value="TreeGrafter"/>
</dbReference>
<dbReference type="STRING" id="40998.A0A2P7YIV3"/>
<keyword evidence="5" id="KW-1185">Reference proteome</keyword>
<feature type="compositionally biased region" description="Pro residues" evidence="3">
    <location>
        <begin position="171"/>
        <end position="181"/>
    </location>
</feature>
<dbReference type="GO" id="GO:0033063">
    <property type="term" value="C:Rad51B-Rad51C-Rad51D-XRCC2 complex"/>
    <property type="evidence" value="ECO:0007669"/>
    <property type="project" value="TreeGrafter"/>
</dbReference>
<feature type="compositionally biased region" description="Acidic residues" evidence="3">
    <location>
        <begin position="190"/>
        <end position="204"/>
    </location>
</feature>
<dbReference type="EMBL" id="NHZQ01000422">
    <property type="protein sequence ID" value="PSK35884.1"/>
    <property type="molecule type" value="Genomic_DNA"/>
</dbReference>
<dbReference type="AlphaFoldDB" id="A0A2P7YIV3"/>
<dbReference type="GO" id="GO:0008094">
    <property type="term" value="F:ATP-dependent activity, acting on DNA"/>
    <property type="evidence" value="ECO:0007669"/>
    <property type="project" value="TreeGrafter"/>
</dbReference>
<comment type="subcellular location">
    <subcellularLocation>
        <location evidence="1">Nucleus</location>
    </subcellularLocation>
</comment>
<dbReference type="PANTHER" id="PTHR46457:SF1">
    <property type="entry name" value="DNA REPAIR PROTEIN RAD51 HOMOLOG 4"/>
    <property type="match status" value="1"/>
</dbReference>
<name>A0A2P7YIV3_9PEZI</name>
<dbReference type="Proteomes" id="UP000243723">
    <property type="component" value="Unassembled WGS sequence"/>
</dbReference>
<dbReference type="GO" id="GO:0000400">
    <property type="term" value="F:four-way junction DNA binding"/>
    <property type="evidence" value="ECO:0007669"/>
    <property type="project" value="TreeGrafter"/>
</dbReference>
<keyword evidence="2" id="KW-0539">Nucleus</keyword>
<dbReference type="OrthoDB" id="336321at2759"/>
<dbReference type="GO" id="GO:0000723">
    <property type="term" value="P:telomere maintenance"/>
    <property type="evidence" value="ECO:0007669"/>
    <property type="project" value="TreeGrafter"/>
</dbReference>
<comment type="caution">
    <text evidence="4">The sequence shown here is derived from an EMBL/GenBank/DDBJ whole genome shotgun (WGS) entry which is preliminary data.</text>
</comment>
<evidence type="ECO:0000256" key="2">
    <source>
        <dbReference type="ARBA" id="ARBA00023242"/>
    </source>
</evidence>
<evidence type="ECO:0000313" key="5">
    <source>
        <dbReference type="Proteomes" id="UP000243723"/>
    </source>
</evidence>
<dbReference type="GO" id="GO:0003697">
    <property type="term" value="F:single-stranded DNA binding"/>
    <property type="evidence" value="ECO:0007669"/>
    <property type="project" value="TreeGrafter"/>
</dbReference>
<dbReference type="GO" id="GO:0007131">
    <property type="term" value="P:reciprocal meiotic recombination"/>
    <property type="evidence" value="ECO:0007669"/>
    <property type="project" value="TreeGrafter"/>
</dbReference>
<dbReference type="GO" id="GO:0005815">
    <property type="term" value="C:microtubule organizing center"/>
    <property type="evidence" value="ECO:0007669"/>
    <property type="project" value="TreeGrafter"/>
</dbReference>
<reference evidence="4 5" key="1">
    <citation type="submission" date="2017-05" db="EMBL/GenBank/DDBJ databases">
        <title>Draft genome sequence of Elsinoe australis.</title>
        <authorList>
            <person name="Cheng Q."/>
        </authorList>
    </citation>
    <scope>NUCLEOTIDE SEQUENCE [LARGE SCALE GENOMIC DNA]</scope>
    <source>
        <strain evidence="4 5">NL1</strain>
    </source>
</reference>
<evidence type="ECO:0000256" key="1">
    <source>
        <dbReference type="ARBA" id="ARBA00004123"/>
    </source>
</evidence>
<dbReference type="GO" id="GO:0042148">
    <property type="term" value="P:DNA strand invasion"/>
    <property type="evidence" value="ECO:0007669"/>
    <property type="project" value="TreeGrafter"/>
</dbReference>
<dbReference type="InterPro" id="IPR051988">
    <property type="entry name" value="HRR_RAD51_Paralog"/>
</dbReference>
<protein>
    <submittedName>
        <fullName evidence="4">Ino eighty subunit 1</fullName>
    </submittedName>
</protein>
<dbReference type="Gene3D" id="3.40.50.300">
    <property type="entry name" value="P-loop containing nucleotide triphosphate hydrolases"/>
    <property type="match status" value="1"/>
</dbReference>